<dbReference type="Proteomes" id="UP000318571">
    <property type="component" value="Chromosome 2"/>
</dbReference>
<reference evidence="1 2" key="1">
    <citation type="journal article" date="2018" name="Nat. Ecol. Evol.">
        <title>Genomic signatures of mitonuclear coevolution across populations of Tigriopus californicus.</title>
        <authorList>
            <person name="Barreto F.S."/>
            <person name="Watson E.T."/>
            <person name="Lima T.G."/>
            <person name="Willett C.S."/>
            <person name="Edmands S."/>
            <person name="Li W."/>
            <person name="Burton R.S."/>
        </authorList>
    </citation>
    <scope>NUCLEOTIDE SEQUENCE [LARGE SCALE GENOMIC DNA]</scope>
    <source>
        <strain evidence="1 2">San Diego</strain>
    </source>
</reference>
<name>A0A553PCA0_TIGCA</name>
<dbReference type="PANTHER" id="PTHR10537">
    <property type="entry name" value="DNA PRIMASE LARGE SUBUNIT"/>
    <property type="match status" value="1"/>
</dbReference>
<dbReference type="InterPro" id="IPR007238">
    <property type="entry name" value="DNA_primase_lsu_euk/arc"/>
</dbReference>
<keyword evidence="2" id="KW-1185">Reference proteome</keyword>
<protein>
    <submittedName>
        <fullName evidence="1">Uncharacterized protein</fullName>
    </submittedName>
</protein>
<dbReference type="GO" id="GO:0006269">
    <property type="term" value="P:DNA replication, synthesis of primer"/>
    <property type="evidence" value="ECO:0007669"/>
    <property type="project" value="UniProtKB-KW"/>
</dbReference>
<comment type="caution">
    <text evidence="1">The sequence shown here is derived from an EMBL/GenBank/DDBJ whole genome shotgun (WGS) entry which is preliminary data.</text>
</comment>
<proteinExistence type="predicted"/>
<dbReference type="Gene3D" id="1.20.930.80">
    <property type="match status" value="1"/>
</dbReference>
<organism evidence="1 2">
    <name type="scientific">Tigriopus californicus</name>
    <name type="common">Marine copepod</name>
    <dbReference type="NCBI Taxonomy" id="6832"/>
    <lineage>
        <taxon>Eukaryota</taxon>
        <taxon>Metazoa</taxon>
        <taxon>Ecdysozoa</taxon>
        <taxon>Arthropoda</taxon>
        <taxon>Crustacea</taxon>
        <taxon>Multicrustacea</taxon>
        <taxon>Hexanauplia</taxon>
        <taxon>Copepoda</taxon>
        <taxon>Harpacticoida</taxon>
        <taxon>Harpacticidae</taxon>
        <taxon>Tigriopus</taxon>
    </lineage>
</organism>
<dbReference type="AlphaFoldDB" id="A0A553PCA0"/>
<dbReference type="GO" id="GO:0005658">
    <property type="term" value="C:alpha DNA polymerase:primase complex"/>
    <property type="evidence" value="ECO:0007669"/>
    <property type="project" value="TreeGrafter"/>
</dbReference>
<dbReference type="Pfam" id="PF26466">
    <property type="entry name" value="DNA_primase_lrg_N"/>
    <property type="match status" value="1"/>
</dbReference>
<sequence>MVRNLVFFDPPLGEIHLHKLLSLARKRLQFLQLITESMTFDELSEILSQTHEDLAEAVSCGSKKDRISHFALALAAQVDPEFQAFLLKKETLFLKLRLSQSSEADQVQALTRMAHHLKLRTRLRHDLELFRLFTAIAPICDKELWQDVQVPFQWVSQLVSDRRVSLVNGLAQIDITLCPDLLLSLFSSLKKMDWNDSRATDSMPQKDDLSLSSPSEMLLCPFLESAQKVDGEQSGSVWIVEANRQCQQHLAAKLITSLGLEDISFTKPSKYYAIASQD</sequence>
<accession>A0A553PCA0</accession>
<gene>
    <name evidence="1" type="ORF">TCAL_15668</name>
</gene>
<dbReference type="STRING" id="6832.A0A553PCA0"/>
<dbReference type="GO" id="GO:0046872">
    <property type="term" value="F:metal ion binding"/>
    <property type="evidence" value="ECO:0007669"/>
    <property type="project" value="UniProtKB-KW"/>
</dbReference>
<dbReference type="PANTHER" id="PTHR10537:SF4">
    <property type="entry name" value="DNA PRIMASE LARGE SUBUNIT"/>
    <property type="match status" value="1"/>
</dbReference>
<dbReference type="EMBL" id="VCGU01000005">
    <property type="protein sequence ID" value="TRY75303.1"/>
    <property type="molecule type" value="Genomic_DNA"/>
</dbReference>
<dbReference type="GO" id="GO:0051539">
    <property type="term" value="F:4 iron, 4 sulfur cluster binding"/>
    <property type="evidence" value="ECO:0007669"/>
    <property type="project" value="UniProtKB-KW"/>
</dbReference>
<dbReference type="GO" id="GO:0006270">
    <property type="term" value="P:DNA replication initiation"/>
    <property type="evidence" value="ECO:0007669"/>
    <property type="project" value="TreeGrafter"/>
</dbReference>
<evidence type="ECO:0000313" key="1">
    <source>
        <dbReference type="EMBL" id="TRY75303.1"/>
    </source>
</evidence>
<evidence type="ECO:0000313" key="2">
    <source>
        <dbReference type="Proteomes" id="UP000318571"/>
    </source>
</evidence>